<dbReference type="EMBL" id="CP010897">
    <property type="protein sequence ID" value="AJP55821.1"/>
    <property type="molecule type" value="Genomic_DNA"/>
</dbReference>
<organism evidence="11 12">
    <name type="scientific">Pandoraea vervacti</name>
    <dbReference type="NCBI Taxonomy" id="656178"/>
    <lineage>
        <taxon>Bacteria</taxon>
        <taxon>Pseudomonadati</taxon>
        <taxon>Pseudomonadota</taxon>
        <taxon>Betaproteobacteria</taxon>
        <taxon>Burkholderiales</taxon>
        <taxon>Burkholderiaceae</taxon>
        <taxon>Pandoraea</taxon>
    </lineage>
</organism>
<dbReference type="Pfam" id="PF02384">
    <property type="entry name" value="N6_Mtase"/>
    <property type="match status" value="1"/>
</dbReference>
<comment type="catalytic activity">
    <reaction evidence="7">
        <text>a 2'-deoxyadenosine in DNA + S-adenosyl-L-methionine = an N(6)-methyl-2'-deoxyadenosine in DNA + S-adenosyl-L-homocysteine + H(+)</text>
        <dbReference type="Rhea" id="RHEA:15197"/>
        <dbReference type="Rhea" id="RHEA-COMP:12418"/>
        <dbReference type="Rhea" id="RHEA-COMP:12419"/>
        <dbReference type="ChEBI" id="CHEBI:15378"/>
        <dbReference type="ChEBI" id="CHEBI:57856"/>
        <dbReference type="ChEBI" id="CHEBI:59789"/>
        <dbReference type="ChEBI" id="CHEBI:90615"/>
        <dbReference type="ChEBI" id="CHEBI:90616"/>
        <dbReference type="EC" id="2.1.1.72"/>
    </reaction>
</comment>
<feature type="domain" description="DNA methylase adenine-specific" evidence="9">
    <location>
        <begin position="161"/>
        <end position="468"/>
    </location>
</feature>
<dbReference type="InterPro" id="IPR002052">
    <property type="entry name" value="DNA_methylase_N6_adenine_CS"/>
</dbReference>
<evidence type="ECO:0000256" key="8">
    <source>
        <dbReference type="SAM" id="Coils"/>
    </source>
</evidence>
<proteinExistence type="inferred from homology"/>
<evidence type="ECO:0000256" key="2">
    <source>
        <dbReference type="ARBA" id="ARBA00011900"/>
    </source>
</evidence>
<keyword evidence="12" id="KW-1185">Reference proteome</keyword>
<evidence type="ECO:0000256" key="5">
    <source>
        <dbReference type="ARBA" id="ARBA00022691"/>
    </source>
</evidence>
<evidence type="ECO:0000256" key="6">
    <source>
        <dbReference type="ARBA" id="ARBA00022747"/>
    </source>
</evidence>
<evidence type="ECO:0000313" key="12">
    <source>
        <dbReference type="Proteomes" id="UP000035085"/>
    </source>
</evidence>
<reference evidence="12" key="1">
    <citation type="submission" date="2015-02" db="EMBL/GenBank/DDBJ databases">
        <title>Complete Genome Sequencing of Pandoraea vervacti NS15 sp. nov.</title>
        <authorList>
            <person name="Chan K.-G."/>
        </authorList>
    </citation>
    <scope>NUCLEOTIDE SEQUENCE [LARGE SCALE GENOMIC DNA]</scope>
    <source>
        <strain evidence="12">NS15</strain>
    </source>
</reference>
<dbReference type="Proteomes" id="UP000035085">
    <property type="component" value="Chromosome"/>
</dbReference>
<dbReference type="Gene3D" id="3.40.50.150">
    <property type="entry name" value="Vaccinia Virus protein VP39"/>
    <property type="match status" value="1"/>
</dbReference>
<accession>A0ABM5STQ8</accession>
<name>A0ABM5STQ8_9BURK</name>
<protein>
    <recommendedName>
        <fullName evidence="2">site-specific DNA-methyltransferase (adenine-specific)</fullName>
        <ecNumber evidence="2">2.1.1.72</ecNumber>
    </recommendedName>
</protein>
<dbReference type="PANTHER" id="PTHR42933:SF3">
    <property type="entry name" value="TYPE I RESTRICTION ENZYME MJAVIII METHYLASE SUBUNIT"/>
    <property type="match status" value="1"/>
</dbReference>
<dbReference type="SUPFAM" id="SSF53335">
    <property type="entry name" value="S-adenosyl-L-methionine-dependent methyltransferases"/>
    <property type="match status" value="1"/>
</dbReference>
<evidence type="ECO:0000259" key="10">
    <source>
        <dbReference type="Pfam" id="PF12161"/>
    </source>
</evidence>
<keyword evidence="4" id="KW-0808">Transferase</keyword>
<comment type="similarity">
    <text evidence="1">Belongs to the N(4)/N(6)-methyltransferase family.</text>
</comment>
<keyword evidence="5" id="KW-0949">S-adenosyl-L-methionine</keyword>
<gene>
    <name evidence="11" type="ORF">UC34_00115</name>
</gene>
<feature type="coiled-coil region" evidence="8">
    <location>
        <begin position="472"/>
        <end position="499"/>
    </location>
</feature>
<dbReference type="InterPro" id="IPR038333">
    <property type="entry name" value="T1MK-like_N_sf"/>
</dbReference>
<keyword evidence="6" id="KW-0680">Restriction system</keyword>
<dbReference type="InterPro" id="IPR022749">
    <property type="entry name" value="D12N6_MeTrfase_N"/>
</dbReference>
<dbReference type="InterPro" id="IPR029063">
    <property type="entry name" value="SAM-dependent_MTases_sf"/>
</dbReference>
<dbReference type="Gene3D" id="1.20.1260.30">
    <property type="match status" value="1"/>
</dbReference>
<evidence type="ECO:0000313" key="11">
    <source>
        <dbReference type="EMBL" id="AJP55821.1"/>
    </source>
</evidence>
<dbReference type="PANTHER" id="PTHR42933">
    <property type="entry name" value="SLR6095 PROTEIN"/>
    <property type="match status" value="1"/>
</dbReference>
<dbReference type="RefSeq" id="WP_044453169.1">
    <property type="nucleotide sequence ID" value="NZ_CP010897.2"/>
</dbReference>
<keyword evidence="8" id="KW-0175">Coiled coil</keyword>
<evidence type="ECO:0000259" key="9">
    <source>
        <dbReference type="Pfam" id="PF02384"/>
    </source>
</evidence>
<sequence length="503" mass="57060">MTATPNQQDSINAAVWNACDTFRGTVDPSIYKDYVLTMLFLKYISDVWQDHYDRYKAEHGDHPELIEELLKNERFVLPRSANFNTLHEARHQPGNGERIDKALHAIEEANLSKLRDVFQDISFNSTKLGDEAQKNDILRHLLEDFAKPELNLRESRVGTLDVIGNAYEFLIKNFASTSGKKAGEFYTPPEVSQLMARLMDPQEGDEICDPSCGSGSLLMKCGQLIRARAGSRKYALYGQEAIGSTWALAKMNMFLHAEDNHRIEWGDTLRNPKLLDGKGLLKHFDIVVANPPFSLEKWGHETAADDPYKRFRRGVPPRTKADYAFILHMVETMKPGTGRMAVVVPHGVLFRGAAEGKIRQKLIEENLLDVVIGLPEKLFYGTGIPAAILVLRKKKIDENVLFIDASRDYQDGKNQNVLRAQDLDRIEQTVRARQSVDKYAYVASPAEIAENDFNLNIPRYVDTFEEAEAIDLKAVREERLKLKAELAVLEEKMTGYLKELGYE</sequence>
<evidence type="ECO:0000256" key="7">
    <source>
        <dbReference type="ARBA" id="ARBA00047942"/>
    </source>
</evidence>
<dbReference type="InterPro" id="IPR003356">
    <property type="entry name" value="DNA_methylase_A-5"/>
</dbReference>
<dbReference type="NCBIfam" id="TIGR00497">
    <property type="entry name" value="hsdM"/>
    <property type="match status" value="1"/>
</dbReference>
<evidence type="ECO:0000256" key="3">
    <source>
        <dbReference type="ARBA" id="ARBA00022603"/>
    </source>
</evidence>
<dbReference type="PROSITE" id="PS00092">
    <property type="entry name" value="N6_MTASE"/>
    <property type="match status" value="1"/>
</dbReference>
<dbReference type="EC" id="2.1.1.72" evidence="2"/>
<evidence type="ECO:0000256" key="4">
    <source>
        <dbReference type="ARBA" id="ARBA00022679"/>
    </source>
</evidence>
<dbReference type="InterPro" id="IPR051537">
    <property type="entry name" value="DNA_Adenine_Mtase"/>
</dbReference>
<dbReference type="Pfam" id="PF12161">
    <property type="entry name" value="HsdM_N"/>
    <property type="match status" value="1"/>
</dbReference>
<dbReference type="PRINTS" id="PR00507">
    <property type="entry name" value="N12N6MTFRASE"/>
</dbReference>
<keyword evidence="3" id="KW-0489">Methyltransferase</keyword>
<evidence type="ECO:0000256" key="1">
    <source>
        <dbReference type="ARBA" id="ARBA00006594"/>
    </source>
</evidence>
<dbReference type="InterPro" id="IPR004546">
    <property type="entry name" value="Restrct_endonuc_T1M"/>
</dbReference>
<feature type="domain" description="N6 adenine-specific DNA methyltransferase N-terminal" evidence="10">
    <location>
        <begin position="12"/>
        <end position="145"/>
    </location>
</feature>